<evidence type="ECO:0000256" key="2">
    <source>
        <dbReference type="SAM" id="SignalP"/>
    </source>
</evidence>
<evidence type="ECO:0000313" key="4">
    <source>
        <dbReference type="EMBL" id="KAJ8039918.1"/>
    </source>
</evidence>
<proteinExistence type="predicted"/>
<feature type="domain" description="HYR" evidence="3">
    <location>
        <begin position="28"/>
        <end position="111"/>
    </location>
</feature>
<feature type="signal peptide" evidence="2">
    <location>
        <begin position="1"/>
        <end position="27"/>
    </location>
</feature>
<dbReference type="PROSITE" id="PS50825">
    <property type="entry name" value="HYR"/>
    <property type="match status" value="6"/>
</dbReference>
<protein>
    <submittedName>
        <fullName evidence="4">Hyalin</fullName>
    </submittedName>
</protein>
<keyword evidence="5" id="KW-1185">Reference proteome</keyword>
<dbReference type="OrthoDB" id="6515930at2759"/>
<keyword evidence="1" id="KW-0677">Repeat</keyword>
<dbReference type="AlphaFoldDB" id="A0A9Q1C5Z1"/>
<dbReference type="PANTHER" id="PTHR24273">
    <property type="entry name" value="FI04643P-RELATED"/>
    <property type="match status" value="1"/>
</dbReference>
<reference evidence="4" key="1">
    <citation type="submission" date="2021-10" db="EMBL/GenBank/DDBJ databases">
        <title>Tropical sea cucumber genome reveals ecological adaptation and Cuvierian tubules defense mechanism.</title>
        <authorList>
            <person name="Chen T."/>
        </authorList>
    </citation>
    <scope>NUCLEOTIDE SEQUENCE</scope>
    <source>
        <strain evidence="4">Nanhai2018</strain>
        <tissue evidence="4">Muscle</tissue>
    </source>
</reference>
<feature type="chain" id="PRO_5040185467" evidence="2">
    <location>
        <begin position="28"/>
        <end position="611"/>
    </location>
</feature>
<feature type="domain" description="HYR" evidence="3">
    <location>
        <begin position="316"/>
        <end position="399"/>
    </location>
</feature>
<keyword evidence="2" id="KW-0732">Signal</keyword>
<feature type="domain" description="HYR" evidence="3">
    <location>
        <begin position="401"/>
        <end position="485"/>
    </location>
</feature>
<accession>A0A9Q1C5Z1</accession>
<comment type="caution">
    <text evidence="4">The sequence shown here is derived from an EMBL/GenBank/DDBJ whole genome shotgun (WGS) entry which is preliminary data.</text>
</comment>
<feature type="domain" description="HYR" evidence="3">
    <location>
        <begin position="148"/>
        <end position="231"/>
    </location>
</feature>
<dbReference type="Proteomes" id="UP001152320">
    <property type="component" value="Chromosome 6"/>
</dbReference>
<dbReference type="Pfam" id="PF02494">
    <property type="entry name" value="HYR"/>
    <property type="match status" value="6"/>
</dbReference>
<evidence type="ECO:0000256" key="1">
    <source>
        <dbReference type="ARBA" id="ARBA00022737"/>
    </source>
</evidence>
<gene>
    <name evidence="4" type="ORF">HOLleu_14071</name>
</gene>
<organism evidence="4 5">
    <name type="scientific">Holothuria leucospilota</name>
    <name type="common">Black long sea cucumber</name>
    <name type="synonym">Mertensiothuria leucospilota</name>
    <dbReference type="NCBI Taxonomy" id="206669"/>
    <lineage>
        <taxon>Eukaryota</taxon>
        <taxon>Metazoa</taxon>
        <taxon>Echinodermata</taxon>
        <taxon>Eleutherozoa</taxon>
        <taxon>Echinozoa</taxon>
        <taxon>Holothuroidea</taxon>
        <taxon>Aspidochirotacea</taxon>
        <taxon>Aspidochirotida</taxon>
        <taxon>Holothuriidae</taxon>
        <taxon>Holothuria</taxon>
    </lineage>
</organism>
<feature type="domain" description="HYR" evidence="3">
    <location>
        <begin position="232"/>
        <end position="315"/>
    </location>
</feature>
<sequence length="611" mass="65354">MSNIMSLSGFSLICMLLLFARCWRAQAQDSGSPIITNCPNNLKIDVPSSFQSLRVFWEEPTAADDNGSITVMKSHTSGAIFPADQTTIVQYVFTNLGRQSSECQFEILLSRTCDVLMPCVDNGLCYNDFQSNRECMPISFPYTLCNYIDTTPPNCVNVPNNIFVTVELGIPGTAVFWNEPTCTDDSGKASIFSRSHSPSTFFTVGETTVLYTCEDMSGNINTCIFTVVVNVVDTIPPIISNCPDDVSLVVELGGAGGTVFWSEPTATDISGTAVLRTRSHSPGSSFPIGATRVTYEFSDASANIALCAFFVVVNTVDTTPPTISNCPTDVALDIELGGTGGTVFWLEPTATDISGVAVLSSRSHTPGSSFPIGATTVTYEFSDASANIAVCAFFVVVNTVNSTFSSVCNNIPVDIVETVELGTNGTIITWREPTCSDTFGNAAVLLFKSHTPPSFFTVGTTTVNYTCLSSSGNVTWCDFTVTVNAAATSDHRDLWQLRCLAIPVSSLPGHFSCPGKEARVRIEDTTPPAVICVEDLQQTIELGVTGAIVVWTEPTATDISGFVSLESRSHNPGSLFDVGQTIVTYLFSDSAGNTASCIFVVEVISGEDCFF</sequence>
<dbReference type="EMBL" id="JAIZAY010000006">
    <property type="protein sequence ID" value="KAJ8039918.1"/>
    <property type="molecule type" value="Genomic_DNA"/>
</dbReference>
<dbReference type="InterPro" id="IPR003410">
    <property type="entry name" value="HYR_dom"/>
</dbReference>
<dbReference type="PANTHER" id="PTHR24273:SF32">
    <property type="entry name" value="HYALIN"/>
    <property type="match status" value="1"/>
</dbReference>
<feature type="domain" description="HYR" evidence="3">
    <location>
        <begin position="523"/>
        <end position="605"/>
    </location>
</feature>
<evidence type="ECO:0000259" key="3">
    <source>
        <dbReference type="PROSITE" id="PS50825"/>
    </source>
</evidence>
<name>A0A9Q1C5Z1_HOLLE</name>
<evidence type="ECO:0000313" key="5">
    <source>
        <dbReference type="Proteomes" id="UP001152320"/>
    </source>
</evidence>